<dbReference type="EMBL" id="JBHUPA010000002">
    <property type="protein sequence ID" value="MFD2961585.1"/>
    <property type="molecule type" value="Genomic_DNA"/>
</dbReference>
<evidence type="ECO:0000313" key="1">
    <source>
        <dbReference type="EMBL" id="MFD2961585.1"/>
    </source>
</evidence>
<protein>
    <submittedName>
        <fullName evidence="1">Uncharacterized protein</fullName>
    </submittedName>
</protein>
<dbReference type="Proteomes" id="UP001597560">
    <property type="component" value="Unassembled WGS sequence"/>
</dbReference>
<gene>
    <name evidence="1" type="ORF">ACFS6J_07310</name>
</gene>
<evidence type="ECO:0000313" key="2">
    <source>
        <dbReference type="Proteomes" id="UP001597560"/>
    </source>
</evidence>
<name>A0ABW6B1B5_9SPHI</name>
<accession>A0ABW6B1B5</accession>
<sequence length="72" mass="7939">MDANKEIINPGTGILARNIYKQNERSPDYVGQIVTLDGAKFEVSGWVQKTNAGSQYLSLSVKEEGPLYPPKL</sequence>
<dbReference type="RefSeq" id="WP_377609790.1">
    <property type="nucleotide sequence ID" value="NZ_JBHUPA010000002.1"/>
</dbReference>
<reference evidence="2" key="1">
    <citation type="journal article" date="2019" name="Int. J. Syst. Evol. Microbiol.">
        <title>The Global Catalogue of Microorganisms (GCM) 10K type strain sequencing project: providing services to taxonomists for standard genome sequencing and annotation.</title>
        <authorList>
            <consortium name="The Broad Institute Genomics Platform"/>
            <consortium name="The Broad Institute Genome Sequencing Center for Infectious Disease"/>
            <person name="Wu L."/>
            <person name="Ma J."/>
        </authorList>
    </citation>
    <scope>NUCLEOTIDE SEQUENCE [LARGE SCALE GENOMIC DNA]</scope>
    <source>
        <strain evidence="2">KCTC 23098</strain>
    </source>
</reference>
<proteinExistence type="predicted"/>
<organism evidence="1 2">
    <name type="scientific">Olivibacter jilunii</name>
    <dbReference type="NCBI Taxonomy" id="985016"/>
    <lineage>
        <taxon>Bacteria</taxon>
        <taxon>Pseudomonadati</taxon>
        <taxon>Bacteroidota</taxon>
        <taxon>Sphingobacteriia</taxon>
        <taxon>Sphingobacteriales</taxon>
        <taxon>Sphingobacteriaceae</taxon>
        <taxon>Olivibacter</taxon>
    </lineage>
</organism>
<comment type="caution">
    <text evidence="1">The sequence shown here is derived from an EMBL/GenBank/DDBJ whole genome shotgun (WGS) entry which is preliminary data.</text>
</comment>
<keyword evidence="2" id="KW-1185">Reference proteome</keyword>